<dbReference type="GO" id="GO:0005886">
    <property type="term" value="C:plasma membrane"/>
    <property type="evidence" value="ECO:0007669"/>
    <property type="project" value="UniProtKB-SubCell"/>
</dbReference>
<dbReference type="InterPro" id="IPR004960">
    <property type="entry name" value="LipA_acyltrans"/>
</dbReference>
<keyword evidence="7" id="KW-1133">Transmembrane helix</keyword>
<dbReference type="GO" id="GO:0009247">
    <property type="term" value="P:glycolipid biosynthetic process"/>
    <property type="evidence" value="ECO:0007669"/>
    <property type="project" value="UniProtKB-ARBA"/>
</dbReference>
<dbReference type="GO" id="GO:0016746">
    <property type="term" value="F:acyltransferase activity"/>
    <property type="evidence" value="ECO:0007669"/>
    <property type="project" value="UniProtKB-KW"/>
</dbReference>
<dbReference type="Pfam" id="PF03279">
    <property type="entry name" value="Lip_A_acyltrans"/>
    <property type="match status" value="1"/>
</dbReference>
<dbReference type="Proteomes" id="UP000266118">
    <property type="component" value="Chromosome"/>
</dbReference>
<keyword evidence="7" id="KW-0812">Transmembrane</keyword>
<evidence type="ECO:0000256" key="6">
    <source>
        <dbReference type="ARBA" id="ARBA00023315"/>
    </source>
</evidence>
<reference evidence="8 9" key="1">
    <citation type="submission" date="2018-09" db="EMBL/GenBank/DDBJ databases">
        <title>Arachidicoccus sp. nov., a bacterium isolated from soil.</title>
        <authorList>
            <person name="Weon H.-Y."/>
            <person name="Kwon S.-W."/>
            <person name="Lee S.A."/>
        </authorList>
    </citation>
    <scope>NUCLEOTIDE SEQUENCE [LARGE SCALE GENOMIC DNA]</scope>
    <source>
        <strain evidence="8 9">KIS59-12</strain>
    </source>
</reference>
<keyword evidence="6 8" id="KW-0012">Acyltransferase</keyword>
<accession>A0A386HNX7</accession>
<keyword evidence="3" id="KW-0997">Cell inner membrane</keyword>
<dbReference type="OrthoDB" id="9801955at2"/>
<evidence type="ECO:0000256" key="4">
    <source>
        <dbReference type="ARBA" id="ARBA00022679"/>
    </source>
</evidence>
<dbReference type="EMBL" id="CP032489">
    <property type="protein sequence ID" value="AYD47024.1"/>
    <property type="molecule type" value="Genomic_DNA"/>
</dbReference>
<keyword evidence="4 8" id="KW-0808">Transferase</keyword>
<evidence type="ECO:0000256" key="2">
    <source>
        <dbReference type="ARBA" id="ARBA00022475"/>
    </source>
</evidence>
<proteinExistence type="predicted"/>
<keyword evidence="2" id="KW-1003">Cell membrane</keyword>
<keyword evidence="5 7" id="KW-0472">Membrane</keyword>
<gene>
    <name evidence="8" type="ORF">D6B99_04995</name>
</gene>
<name>A0A386HNX7_9BACT</name>
<dbReference type="CDD" id="cd07984">
    <property type="entry name" value="LPLAT_LABLAT-like"/>
    <property type="match status" value="1"/>
</dbReference>
<dbReference type="AlphaFoldDB" id="A0A386HNX7"/>
<dbReference type="PANTHER" id="PTHR30606:SF10">
    <property type="entry name" value="PHOSPHATIDYLINOSITOL MANNOSIDE ACYLTRANSFERASE"/>
    <property type="match status" value="1"/>
</dbReference>
<organism evidence="8 9">
    <name type="scientific">Arachidicoccus soli</name>
    <dbReference type="NCBI Taxonomy" id="2341117"/>
    <lineage>
        <taxon>Bacteria</taxon>
        <taxon>Pseudomonadati</taxon>
        <taxon>Bacteroidota</taxon>
        <taxon>Chitinophagia</taxon>
        <taxon>Chitinophagales</taxon>
        <taxon>Chitinophagaceae</taxon>
        <taxon>Arachidicoccus</taxon>
    </lineage>
</organism>
<dbReference type="KEGG" id="ark:D6B99_04995"/>
<evidence type="ECO:0000256" key="7">
    <source>
        <dbReference type="SAM" id="Phobius"/>
    </source>
</evidence>
<evidence type="ECO:0000313" key="8">
    <source>
        <dbReference type="EMBL" id="AYD47024.1"/>
    </source>
</evidence>
<comment type="subcellular location">
    <subcellularLocation>
        <location evidence="1">Cell inner membrane</location>
    </subcellularLocation>
</comment>
<keyword evidence="9" id="KW-1185">Reference proteome</keyword>
<dbReference type="RefSeq" id="WP_119985696.1">
    <property type="nucleotide sequence ID" value="NZ_CP032489.1"/>
</dbReference>
<evidence type="ECO:0000313" key="9">
    <source>
        <dbReference type="Proteomes" id="UP000266118"/>
    </source>
</evidence>
<evidence type="ECO:0000256" key="1">
    <source>
        <dbReference type="ARBA" id="ARBA00004533"/>
    </source>
</evidence>
<protein>
    <submittedName>
        <fullName evidence="8">Lipid A biosynthesis acyltransferase</fullName>
    </submittedName>
</protein>
<dbReference type="PANTHER" id="PTHR30606">
    <property type="entry name" value="LIPID A BIOSYNTHESIS LAUROYL ACYLTRANSFERASE"/>
    <property type="match status" value="1"/>
</dbReference>
<evidence type="ECO:0000256" key="5">
    <source>
        <dbReference type="ARBA" id="ARBA00023136"/>
    </source>
</evidence>
<sequence>MYYFVYSLLYVISLLPFWALYGMSDFCAFLLYRILKYRRNVVLGNLAIAFPEKSSAELEFIAKEFYKRFSDNFIELIKLLSLSEKQIQQRFVCDFNTLNSLYNEGLSVDIILGHSFNWEWANLAYAMQNPFIQLVVYAHVNNRTLERLMLKIRARFGTKLIDTYRFKEQFKPYATQQKAFILVADQSPRFVDNAFWLDFFGKKSAFAKGPDTNARLANNAVIFCHIQRVKRGFYRTELIVLTKAARELSRGDITKKTAAFIEHIIRHDPPNYLWSHRRWKHSYNETKHKKNLID</sequence>
<evidence type="ECO:0000256" key="3">
    <source>
        <dbReference type="ARBA" id="ARBA00022519"/>
    </source>
</evidence>
<feature type="transmembrane region" description="Helical" evidence="7">
    <location>
        <begin position="6"/>
        <end position="32"/>
    </location>
</feature>